<dbReference type="Proteomes" id="UP000030481">
    <property type="component" value="Unassembled WGS sequence"/>
</dbReference>
<dbReference type="InterPro" id="IPR001763">
    <property type="entry name" value="Rhodanese-like_dom"/>
</dbReference>
<accession>A0A0A2B7V2</accession>
<proteinExistence type="predicted"/>
<dbReference type="PROSITE" id="PS50206">
    <property type="entry name" value="RHODANESE_3"/>
    <property type="match status" value="1"/>
</dbReference>
<keyword evidence="2" id="KW-0808">Transferase</keyword>
<protein>
    <submittedName>
        <fullName evidence="2">Rhodanese-related sulfurtransferase</fullName>
    </submittedName>
</protein>
<feature type="domain" description="Rhodanese" evidence="1">
    <location>
        <begin position="20"/>
        <end position="114"/>
    </location>
</feature>
<sequence>MGSYPKSINASSLNDWFNSEKEDPVLIDVREQSELEIARFSKQFLHIPISKVTSEYVKEIFASLLDREIVVACHAGIRSYNFSQWCLDNNIVSEIWNLEEGIDGWSKYIDPSIPRY</sequence>
<evidence type="ECO:0000313" key="2">
    <source>
        <dbReference type="EMBL" id="KGG09951.1"/>
    </source>
</evidence>
<dbReference type="SUPFAM" id="SSF52821">
    <property type="entry name" value="Rhodanese/Cell cycle control phosphatase"/>
    <property type="match status" value="1"/>
</dbReference>
<dbReference type="GO" id="GO:0016740">
    <property type="term" value="F:transferase activity"/>
    <property type="evidence" value="ECO:0007669"/>
    <property type="project" value="UniProtKB-KW"/>
</dbReference>
<reference evidence="3" key="1">
    <citation type="journal article" date="2014" name="Sci. Data">
        <title>Genomes of diverse isolates of the marine cyanobacterium Prochlorococcus.</title>
        <authorList>
            <person name="Biller S."/>
            <person name="Berube P."/>
            <person name="Thompson J."/>
            <person name="Kelly L."/>
            <person name="Roggensack S."/>
            <person name="Awad L."/>
            <person name="Roache-Johnson K."/>
            <person name="Ding H."/>
            <person name="Giovannoni S.J."/>
            <person name="Moore L.R."/>
            <person name="Chisholm S.W."/>
        </authorList>
    </citation>
    <scope>NUCLEOTIDE SEQUENCE [LARGE SCALE GENOMIC DNA]</scope>
</reference>
<evidence type="ECO:0000313" key="3">
    <source>
        <dbReference type="Proteomes" id="UP000030481"/>
    </source>
</evidence>
<evidence type="ECO:0000259" key="1">
    <source>
        <dbReference type="PROSITE" id="PS50206"/>
    </source>
</evidence>
<gene>
    <name evidence="2" type="ORF">EV01_0655</name>
</gene>
<dbReference type="Pfam" id="PF00581">
    <property type="entry name" value="Rhodanese"/>
    <property type="match status" value="1"/>
</dbReference>
<dbReference type="EMBL" id="JNAR01000008">
    <property type="protein sequence ID" value="KGG09951.1"/>
    <property type="molecule type" value="Genomic_DNA"/>
</dbReference>
<dbReference type="Gene3D" id="3.40.250.10">
    <property type="entry name" value="Rhodanese-like domain"/>
    <property type="match status" value="1"/>
</dbReference>
<dbReference type="RefSeq" id="WP_032517266.1">
    <property type="nucleotide sequence ID" value="NZ_JNAR01000008.1"/>
</dbReference>
<comment type="caution">
    <text evidence="2">The sequence shown here is derived from an EMBL/GenBank/DDBJ whole genome shotgun (WGS) entry which is preliminary data.</text>
</comment>
<organism evidence="2 3">
    <name type="scientific">Prochlorococcus marinus str. MIT 9401</name>
    <dbReference type="NCBI Taxonomy" id="167551"/>
    <lineage>
        <taxon>Bacteria</taxon>
        <taxon>Bacillati</taxon>
        <taxon>Cyanobacteriota</taxon>
        <taxon>Cyanophyceae</taxon>
        <taxon>Synechococcales</taxon>
        <taxon>Prochlorococcaceae</taxon>
        <taxon>Prochlorococcus</taxon>
    </lineage>
</organism>
<dbReference type="SMART" id="SM00450">
    <property type="entry name" value="RHOD"/>
    <property type="match status" value="1"/>
</dbReference>
<dbReference type="InterPro" id="IPR036873">
    <property type="entry name" value="Rhodanese-like_dom_sf"/>
</dbReference>
<name>A0A0A2B7V2_PROMR</name>
<dbReference type="AlphaFoldDB" id="A0A0A2B7V2"/>